<feature type="region of interest" description="Disordered" evidence="2">
    <location>
        <begin position="93"/>
        <end position="114"/>
    </location>
</feature>
<dbReference type="InterPro" id="IPR042261">
    <property type="entry name" value="Lsr2-like_dimerization"/>
</dbReference>
<feature type="domain" description="Lsr2 dimerization" evidence="3">
    <location>
        <begin position="1"/>
        <end position="61"/>
    </location>
</feature>
<evidence type="ECO:0000313" key="5">
    <source>
        <dbReference type="EMBL" id="MDM7886531.1"/>
    </source>
</evidence>
<reference evidence="5 6" key="1">
    <citation type="submission" date="2023-06" db="EMBL/GenBank/DDBJ databases">
        <authorList>
            <person name="Feng G."/>
            <person name="Li J."/>
            <person name="Zhu H."/>
        </authorList>
    </citation>
    <scope>NUCLEOTIDE SEQUENCE [LARGE SCALE GENOMIC DNA]</scope>
    <source>
        <strain evidence="5 6">RHCKG23</strain>
    </source>
</reference>
<proteinExistence type="predicted"/>
<dbReference type="InterPro" id="IPR036625">
    <property type="entry name" value="E3-bd_dom_sf"/>
</dbReference>
<dbReference type="Gene3D" id="3.30.60.230">
    <property type="entry name" value="Lsr2, dimerization domain"/>
    <property type="match status" value="1"/>
</dbReference>
<dbReference type="InterPro" id="IPR024412">
    <property type="entry name" value="Lsr2_dim_dom"/>
</dbReference>
<evidence type="ECO:0000256" key="2">
    <source>
        <dbReference type="SAM" id="MobiDB-lite"/>
    </source>
</evidence>
<feature type="domain" description="Lsr2 DNA-binding" evidence="4">
    <location>
        <begin position="79"/>
        <end position="113"/>
    </location>
</feature>
<name>A0ABT7TAE5_9MICO</name>
<evidence type="ECO:0000256" key="1">
    <source>
        <dbReference type="ARBA" id="ARBA00023125"/>
    </source>
</evidence>
<sequence>MAQKVTTHLVDDLTGDTIDDGTGRTITFSFDGNNYEIDLTDDNADALREAFSDYIAAARKVSGRSGRAASGSSPKRGNSEELAKIREWANANGHEVSSRGRISQAVRDAYNAAH</sequence>
<keyword evidence="1" id="KW-0238">DNA-binding</keyword>
<feature type="compositionally biased region" description="Low complexity" evidence="2">
    <location>
        <begin position="62"/>
        <end position="76"/>
    </location>
</feature>
<dbReference type="RefSeq" id="WP_289459878.1">
    <property type="nucleotide sequence ID" value="NZ_JAUCML010000013.1"/>
</dbReference>
<protein>
    <submittedName>
        <fullName evidence="5">Lsr2 family protein</fullName>
    </submittedName>
</protein>
<dbReference type="Gene3D" id="4.10.320.10">
    <property type="entry name" value="E3-binding domain"/>
    <property type="match status" value="1"/>
</dbReference>
<evidence type="ECO:0000259" key="4">
    <source>
        <dbReference type="Pfam" id="PF23359"/>
    </source>
</evidence>
<gene>
    <name evidence="5" type="ORF">QUG92_15580</name>
</gene>
<dbReference type="Pfam" id="PF11774">
    <property type="entry name" value="Lsr2"/>
    <property type="match status" value="1"/>
</dbReference>
<comment type="caution">
    <text evidence="5">The sequence shown here is derived from an EMBL/GenBank/DDBJ whole genome shotgun (WGS) entry which is preliminary data.</text>
</comment>
<dbReference type="InterPro" id="IPR055370">
    <property type="entry name" value="Lsr2_DNA-bd"/>
</dbReference>
<evidence type="ECO:0000259" key="3">
    <source>
        <dbReference type="Pfam" id="PF11774"/>
    </source>
</evidence>
<dbReference type="Pfam" id="PF23359">
    <property type="entry name" value="Lsr2_DNA-bd"/>
    <property type="match status" value="1"/>
</dbReference>
<evidence type="ECO:0000313" key="6">
    <source>
        <dbReference type="Proteomes" id="UP001237823"/>
    </source>
</evidence>
<dbReference type="EMBL" id="JAUCML010000013">
    <property type="protein sequence ID" value="MDM7886531.1"/>
    <property type="molecule type" value="Genomic_DNA"/>
</dbReference>
<keyword evidence="6" id="KW-1185">Reference proteome</keyword>
<organism evidence="5 6">
    <name type="scientific">Curtobacterium citri</name>
    <dbReference type="NCBI Taxonomy" id="3055139"/>
    <lineage>
        <taxon>Bacteria</taxon>
        <taxon>Bacillati</taxon>
        <taxon>Actinomycetota</taxon>
        <taxon>Actinomycetes</taxon>
        <taxon>Micrococcales</taxon>
        <taxon>Microbacteriaceae</taxon>
        <taxon>Curtobacterium</taxon>
    </lineage>
</organism>
<accession>A0ABT7TAE5</accession>
<dbReference type="Proteomes" id="UP001237823">
    <property type="component" value="Unassembled WGS sequence"/>
</dbReference>
<feature type="region of interest" description="Disordered" evidence="2">
    <location>
        <begin position="62"/>
        <end position="81"/>
    </location>
</feature>